<sequence>MVLERASKIRQEMEKMEKLHNEKTQKIEKRIRYLEGWICCSFLSIKETITSFEHGEVMYALLNNDEEKVWDIVSSKSEANELCQAFAISVNLDLDVDSFKKKVVEELKQRLEPLRKFLNH</sequence>
<reference evidence="1 2" key="1">
    <citation type="journal article" date="2019" name="Sci. Rep.">
        <title>Nanopore sequencing improves the draft genome of the human pathogenic amoeba Naegleria fowleri.</title>
        <authorList>
            <person name="Liechti N."/>
            <person name="Schurch N."/>
            <person name="Bruggmann R."/>
            <person name="Wittwer M."/>
        </authorList>
    </citation>
    <scope>NUCLEOTIDE SEQUENCE [LARGE SCALE GENOMIC DNA]</scope>
    <source>
        <strain evidence="1 2">ATCC 30894</strain>
    </source>
</reference>
<dbReference type="OrthoDB" id="10570196at2759"/>
<evidence type="ECO:0000313" key="2">
    <source>
        <dbReference type="Proteomes" id="UP000444721"/>
    </source>
</evidence>
<dbReference type="GeneID" id="68112322"/>
<dbReference type="EMBL" id="VFQX01000043">
    <property type="protein sequence ID" value="KAF0975777.1"/>
    <property type="molecule type" value="Genomic_DNA"/>
</dbReference>
<proteinExistence type="predicted"/>
<name>A0A6A5BFN9_NAEFO</name>
<evidence type="ECO:0000313" key="1">
    <source>
        <dbReference type="EMBL" id="KAF0975777.1"/>
    </source>
</evidence>
<dbReference type="RefSeq" id="XP_044560490.1">
    <property type="nucleotide sequence ID" value="XM_044708593.1"/>
</dbReference>
<dbReference type="VEuPathDB" id="AmoebaDB:FDP41_005104"/>
<dbReference type="VEuPathDB" id="AmoebaDB:NfTy_051650"/>
<gene>
    <name evidence="1" type="ORF">FDP41_005104</name>
</gene>
<comment type="caution">
    <text evidence="1">The sequence shown here is derived from an EMBL/GenBank/DDBJ whole genome shotgun (WGS) entry which is preliminary data.</text>
</comment>
<organism evidence="1 2">
    <name type="scientific">Naegleria fowleri</name>
    <name type="common">Brain eating amoeba</name>
    <dbReference type="NCBI Taxonomy" id="5763"/>
    <lineage>
        <taxon>Eukaryota</taxon>
        <taxon>Discoba</taxon>
        <taxon>Heterolobosea</taxon>
        <taxon>Tetramitia</taxon>
        <taxon>Eutetramitia</taxon>
        <taxon>Vahlkampfiidae</taxon>
        <taxon>Naegleria</taxon>
    </lineage>
</organism>
<accession>A0A6A5BFN9</accession>
<dbReference type="Proteomes" id="UP000444721">
    <property type="component" value="Unassembled WGS sequence"/>
</dbReference>
<keyword evidence="2" id="KW-1185">Reference proteome</keyword>
<dbReference type="AlphaFoldDB" id="A0A6A5BFN9"/>
<protein>
    <submittedName>
        <fullName evidence="1">Uncharacterized protein</fullName>
    </submittedName>
</protein>